<evidence type="ECO:0000259" key="10">
    <source>
        <dbReference type="Pfam" id="PF00275"/>
    </source>
</evidence>
<proteinExistence type="inferred from homology"/>
<feature type="binding site" evidence="9">
    <location>
        <position position="160"/>
    </location>
    <ligand>
        <name>3-phosphoshikimate</name>
        <dbReference type="ChEBI" id="CHEBI:145989"/>
    </ligand>
</feature>
<dbReference type="GO" id="GO:0003866">
    <property type="term" value="F:3-phosphoshikimate 1-carboxyvinyltransferase activity"/>
    <property type="evidence" value="ECO:0007669"/>
    <property type="project" value="UniProtKB-UniRule"/>
</dbReference>
<dbReference type="InterPro" id="IPR006264">
    <property type="entry name" value="EPSP_synthase"/>
</dbReference>
<evidence type="ECO:0000313" key="12">
    <source>
        <dbReference type="Proteomes" id="UP001299265"/>
    </source>
</evidence>
<feature type="binding site" evidence="9">
    <location>
        <position position="162"/>
    </location>
    <ligand>
        <name>phosphoenolpyruvate</name>
        <dbReference type="ChEBI" id="CHEBI:58702"/>
    </ligand>
</feature>
<dbReference type="InterPro" id="IPR001986">
    <property type="entry name" value="Enolpyruvate_Tfrase_dom"/>
</dbReference>
<evidence type="ECO:0000256" key="7">
    <source>
        <dbReference type="ARBA" id="ARBA00023141"/>
    </source>
</evidence>
<feature type="domain" description="Enolpyruvate transferase" evidence="10">
    <location>
        <begin position="3"/>
        <end position="416"/>
    </location>
</feature>
<feature type="active site" description="Proton acceptor" evidence="9">
    <location>
        <position position="308"/>
    </location>
</feature>
<dbReference type="Pfam" id="PF00275">
    <property type="entry name" value="EPSP_synthase"/>
    <property type="match status" value="1"/>
</dbReference>
<reference evidence="11 12" key="1">
    <citation type="submission" date="2021-11" db="EMBL/GenBank/DDBJ databases">
        <title>Lacrimispora sp. nov. NSJ-141 isolated from human feces.</title>
        <authorList>
            <person name="Abdugheni R."/>
        </authorList>
    </citation>
    <scope>NUCLEOTIDE SEQUENCE [LARGE SCALE GENOMIC DNA]</scope>
    <source>
        <strain evidence="11 12">NSJ-141</strain>
    </source>
</reference>
<organism evidence="11 12">
    <name type="scientific">Lientehia hominis</name>
    <dbReference type="NCBI Taxonomy" id="2897778"/>
    <lineage>
        <taxon>Bacteria</taxon>
        <taxon>Bacillati</taxon>
        <taxon>Bacillota</taxon>
        <taxon>Clostridia</taxon>
        <taxon>Lachnospirales</taxon>
        <taxon>Lachnospiraceae</taxon>
        <taxon>Lientehia</taxon>
    </lineage>
</organism>
<dbReference type="FunFam" id="3.65.10.10:FF:000005">
    <property type="entry name" value="3-phosphoshikimate 1-carboxyvinyltransferase"/>
    <property type="match status" value="1"/>
</dbReference>
<feature type="binding site" evidence="9">
    <location>
        <position position="162"/>
    </location>
    <ligand>
        <name>3-phosphoshikimate</name>
        <dbReference type="ChEBI" id="CHEBI:145989"/>
    </ligand>
</feature>
<name>A0AAP2W6J1_9FIRM</name>
<sequence length="421" mass="44548">MTRPLKGEITVPGDKSISHRSIMLGALARGTTRVKNFLQGADCLSTIGCFRAMGIPVENNGTEVLIRGKGLHGLQAPKGILDCGNSGTTVRLISGILSAQDFSTELTGDSSIQKRPMARIITPLSKMGADIVSIRGNGCTPLRIRGQKLHGIHYESPVASAQVKSSVLLAGLYADGATQVTEPLVSRNHTELMLQAFGAQIATENTTVSITPPEELCAQEVLVPGDISSAAYFLAAGILVPGSELLLKNVGINPTRDGILRVFQNMGADITLLNPRICSGEPAADILVKSGALHGTVIEGEIIPTLIDELPIIAVAACFAEGTTVIRDASELKVKESNRIAVMTEGLSAMGADVKETEDGMIIRGGFSLHRAVIDSRLDHRVAMSFTVAGLVSDGIPDIKGRDCVKISYPAFYEDLEKLSK</sequence>
<dbReference type="GO" id="GO:0008652">
    <property type="term" value="P:amino acid biosynthetic process"/>
    <property type="evidence" value="ECO:0007669"/>
    <property type="project" value="UniProtKB-KW"/>
</dbReference>
<evidence type="ECO:0000256" key="4">
    <source>
        <dbReference type="ARBA" id="ARBA00022490"/>
    </source>
</evidence>
<evidence type="ECO:0000256" key="5">
    <source>
        <dbReference type="ARBA" id="ARBA00022605"/>
    </source>
</evidence>
<dbReference type="EC" id="2.5.1.19" evidence="9"/>
<comment type="subcellular location">
    <subcellularLocation>
        <location evidence="9">Cytoplasm</location>
    </subcellularLocation>
</comment>
<comment type="function">
    <text evidence="1 9">Catalyzes the transfer of the enolpyruvyl moiety of phosphoenolpyruvate (PEP) to the 5-hydroxyl of shikimate-3-phosphate (S3P) to produce enolpyruvyl shikimate-3-phosphate and inorganic phosphate.</text>
</comment>
<feature type="binding site" evidence="9">
    <location>
        <position position="16"/>
    </location>
    <ligand>
        <name>3-phosphoshikimate</name>
        <dbReference type="ChEBI" id="CHEBI:145989"/>
    </ligand>
</feature>
<feature type="binding site" evidence="9">
    <location>
        <position position="20"/>
    </location>
    <ligand>
        <name>3-phosphoshikimate</name>
        <dbReference type="ChEBI" id="CHEBI:145989"/>
    </ligand>
</feature>
<dbReference type="PROSITE" id="PS00104">
    <property type="entry name" value="EPSP_SYNTHASE_1"/>
    <property type="match status" value="1"/>
</dbReference>
<feature type="binding site" evidence="9">
    <location>
        <position position="335"/>
    </location>
    <ligand>
        <name>3-phosphoshikimate</name>
        <dbReference type="ChEBI" id="CHEBI:145989"/>
    </ligand>
</feature>
<dbReference type="RefSeq" id="WP_231061291.1">
    <property type="nucleotide sequence ID" value="NZ_JAJNOR010000001.1"/>
</dbReference>
<keyword evidence="6 9" id="KW-0808">Transferase</keyword>
<dbReference type="GO" id="GO:0005737">
    <property type="term" value="C:cytoplasm"/>
    <property type="evidence" value="ECO:0007669"/>
    <property type="project" value="UniProtKB-SubCell"/>
</dbReference>
<dbReference type="PANTHER" id="PTHR21090">
    <property type="entry name" value="AROM/DEHYDROQUINATE SYNTHASE"/>
    <property type="match status" value="1"/>
</dbReference>
<dbReference type="CDD" id="cd01556">
    <property type="entry name" value="EPSP_synthase"/>
    <property type="match status" value="1"/>
</dbReference>
<keyword evidence="12" id="KW-1185">Reference proteome</keyword>
<dbReference type="InterPro" id="IPR036968">
    <property type="entry name" value="Enolpyruvate_Tfrase_sf"/>
</dbReference>
<comment type="pathway">
    <text evidence="2 9">Metabolic intermediate biosynthesis; chorismate biosynthesis; chorismate from D-erythrose 4-phosphate and phosphoenolpyruvate: step 6/7.</text>
</comment>
<dbReference type="SUPFAM" id="SSF55205">
    <property type="entry name" value="EPT/RTPC-like"/>
    <property type="match status" value="1"/>
</dbReference>
<feature type="binding site" evidence="9">
    <location>
        <position position="381"/>
    </location>
    <ligand>
        <name>phosphoenolpyruvate</name>
        <dbReference type="ChEBI" id="CHEBI:58702"/>
    </ligand>
</feature>
<comment type="caution">
    <text evidence="9">Lacks conserved residue(s) required for the propagation of feature annotation.</text>
</comment>
<dbReference type="PIRSF" id="PIRSF000505">
    <property type="entry name" value="EPSPS"/>
    <property type="match status" value="1"/>
</dbReference>
<accession>A0AAP2W6J1</accession>
<dbReference type="PROSITE" id="PS00885">
    <property type="entry name" value="EPSP_SYNTHASE_2"/>
    <property type="match status" value="1"/>
</dbReference>
<dbReference type="EMBL" id="JAJNOR010000001">
    <property type="protein sequence ID" value="MCD2491353.1"/>
    <property type="molecule type" value="Genomic_DNA"/>
</dbReference>
<protein>
    <recommendedName>
        <fullName evidence="9">3-phosphoshikimate 1-carboxyvinyltransferase</fullName>
        <ecNumber evidence="9">2.5.1.19</ecNumber>
    </recommendedName>
    <alternativeName>
        <fullName evidence="9">5-enolpyruvylshikimate-3-phosphate synthase</fullName>
        <shortName evidence="9">EPSP synthase</shortName>
        <shortName evidence="9">EPSPS</shortName>
    </alternativeName>
</protein>
<evidence type="ECO:0000313" key="11">
    <source>
        <dbReference type="EMBL" id="MCD2491353.1"/>
    </source>
</evidence>
<evidence type="ECO:0000256" key="1">
    <source>
        <dbReference type="ARBA" id="ARBA00002174"/>
    </source>
</evidence>
<feature type="binding site" evidence="9">
    <location>
        <position position="339"/>
    </location>
    <ligand>
        <name>phosphoenolpyruvate</name>
        <dbReference type="ChEBI" id="CHEBI:58702"/>
    </ligand>
</feature>
<dbReference type="Proteomes" id="UP001299265">
    <property type="component" value="Unassembled WGS sequence"/>
</dbReference>
<dbReference type="GO" id="GO:0009423">
    <property type="term" value="P:chorismate biosynthetic process"/>
    <property type="evidence" value="ECO:0007669"/>
    <property type="project" value="UniProtKB-UniRule"/>
</dbReference>
<dbReference type="Gene3D" id="3.65.10.10">
    <property type="entry name" value="Enolpyruvate transferase domain"/>
    <property type="match status" value="2"/>
</dbReference>
<dbReference type="InterPro" id="IPR023193">
    <property type="entry name" value="EPSP_synthase_CS"/>
</dbReference>
<dbReference type="AlphaFoldDB" id="A0AAP2W6J1"/>
<comment type="catalytic activity">
    <reaction evidence="8">
        <text>3-phosphoshikimate + phosphoenolpyruvate = 5-O-(1-carboxyvinyl)-3-phosphoshikimate + phosphate</text>
        <dbReference type="Rhea" id="RHEA:21256"/>
        <dbReference type="ChEBI" id="CHEBI:43474"/>
        <dbReference type="ChEBI" id="CHEBI:57701"/>
        <dbReference type="ChEBI" id="CHEBI:58702"/>
        <dbReference type="ChEBI" id="CHEBI:145989"/>
        <dbReference type="EC" id="2.5.1.19"/>
    </reaction>
    <physiologicalReaction direction="left-to-right" evidence="8">
        <dbReference type="Rhea" id="RHEA:21257"/>
    </physiologicalReaction>
</comment>
<dbReference type="HAMAP" id="MF_00210">
    <property type="entry name" value="EPSP_synth"/>
    <property type="match status" value="1"/>
</dbReference>
<feature type="binding site" evidence="9">
    <location>
        <position position="87"/>
    </location>
    <ligand>
        <name>phosphoenolpyruvate</name>
        <dbReference type="ChEBI" id="CHEBI:58702"/>
    </ligand>
</feature>
<comment type="similarity">
    <text evidence="3 9">Belongs to the EPSP synthase family.</text>
</comment>
<feature type="binding site" evidence="9">
    <location>
        <position position="308"/>
    </location>
    <ligand>
        <name>3-phosphoshikimate</name>
        <dbReference type="ChEBI" id="CHEBI:145989"/>
    </ligand>
</feature>
<evidence type="ECO:0000256" key="2">
    <source>
        <dbReference type="ARBA" id="ARBA00004811"/>
    </source>
</evidence>
<keyword evidence="7 9" id="KW-0057">Aromatic amino acid biosynthesis</keyword>
<keyword evidence="5 9" id="KW-0028">Amino-acid biosynthesis</keyword>
<evidence type="ECO:0000256" key="6">
    <source>
        <dbReference type="ARBA" id="ARBA00022679"/>
    </source>
</evidence>
<dbReference type="FunFam" id="3.65.10.10:FF:000006">
    <property type="entry name" value="3-phosphoshikimate 1-carboxyvinyltransferase"/>
    <property type="match status" value="1"/>
</dbReference>
<dbReference type="InterPro" id="IPR013792">
    <property type="entry name" value="RNA3'P_cycl/enolpyr_Trfase_a/b"/>
</dbReference>
<dbReference type="NCBIfam" id="TIGR01356">
    <property type="entry name" value="aroA"/>
    <property type="match status" value="1"/>
</dbReference>
<evidence type="ECO:0000256" key="8">
    <source>
        <dbReference type="ARBA" id="ARBA00044633"/>
    </source>
</evidence>
<comment type="subunit">
    <text evidence="9">Monomer.</text>
</comment>
<dbReference type="GO" id="GO:0009073">
    <property type="term" value="P:aromatic amino acid family biosynthetic process"/>
    <property type="evidence" value="ECO:0007669"/>
    <property type="project" value="UniProtKB-KW"/>
</dbReference>
<dbReference type="PANTHER" id="PTHR21090:SF5">
    <property type="entry name" value="PENTAFUNCTIONAL AROM POLYPEPTIDE"/>
    <property type="match status" value="1"/>
</dbReference>
<evidence type="ECO:0000256" key="3">
    <source>
        <dbReference type="ARBA" id="ARBA00009948"/>
    </source>
</evidence>
<keyword evidence="4 9" id="KW-0963">Cytoplasm</keyword>
<feature type="binding site" evidence="9">
    <location>
        <position position="15"/>
    </location>
    <ligand>
        <name>3-phosphoshikimate</name>
        <dbReference type="ChEBI" id="CHEBI:145989"/>
    </ligand>
</feature>
<feature type="binding site" evidence="9">
    <location>
        <position position="15"/>
    </location>
    <ligand>
        <name>phosphoenolpyruvate</name>
        <dbReference type="ChEBI" id="CHEBI:58702"/>
    </ligand>
</feature>
<evidence type="ECO:0000256" key="9">
    <source>
        <dbReference type="HAMAP-Rule" id="MF_00210"/>
    </source>
</evidence>
<comment type="caution">
    <text evidence="11">The sequence shown here is derived from an EMBL/GenBank/DDBJ whole genome shotgun (WGS) entry which is preliminary data.</text>
</comment>
<feature type="binding site" evidence="9">
    <location>
        <position position="115"/>
    </location>
    <ligand>
        <name>phosphoenolpyruvate</name>
        <dbReference type="ChEBI" id="CHEBI:58702"/>
    </ligand>
</feature>
<gene>
    <name evidence="9 11" type="primary">aroA</name>
    <name evidence="11" type="ORF">LQE92_01765</name>
</gene>